<dbReference type="EMBL" id="SACO01000007">
    <property type="protein sequence ID" value="RVU04613.1"/>
    <property type="molecule type" value="Genomic_DNA"/>
</dbReference>
<dbReference type="RefSeq" id="WP_127709281.1">
    <property type="nucleotide sequence ID" value="NZ_SACO01000007.1"/>
</dbReference>
<reference evidence="3 4" key="1">
    <citation type="submission" date="2019-01" db="EMBL/GenBank/DDBJ databases">
        <authorList>
            <person name="Chen W.-M."/>
        </authorList>
    </citation>
    <scope>NUCLEOTIDE SEQUENCE [LARGE SCALE GENOMIC DNA]</scope>
    <source>
        <strain evidence="3 4">FSY-9</strain>
    </source>
</reference>
<evidence type="ECO:0000313" key="4">
    <source>
        <dbReference type="Proteomes" id="UP000282837"/>
    </source>
</evidence>
<keyword evidence="4" id="KW-1185">Reference proteome</keyword>
<dbReference type="GO" id="GO:0003697">
    <property type="term" value="F:single-stranded DNA binding"/>
    <property type="evidence" value="ECO:0007669"/>
    <property type="project" value="InterPro"/>
</dbReference>
<dbReference type="Pfam" id="PF18818">
    <property type="entry name" value="MPTase-PolyVal"/>
    <property type="match status" value="1"/>
</dbReference>
<dbReference type="AlphaFoldDB" id="A0A3S2X390"/>
<evidence type="ECO:0000259" key="2">
    <source>
        <dbReference type="Pfam" id="PF18818"/>
    </source>
</evidence>
<dbReference type="Pfam" id="PF08401">
    <property type="entry name" value="ArdcN"/>
    <property type="match status" value="1"/>
</dbReference>
<evidence type="ECO:0000259" key="1">
    <source>
        <dbReference type="Pfam" id="PF08401"/>
    </source>
</evidence>
<feature type="domain" description="N-terminal" evidence="1">
    <location>
        <begin position="6"/>
        <end position="125"/>
    </location>
</feature>
<organism evidence="3 4">
    <name type="scientific">Novosphingobium umbonatum</name>
    <dbReference type="NCBI Taxonomy" id="1908524"/>
    <lineage>
        <taxon>Bacteria</taxon>
        <taxon>Pseudomonadati</taxon>
        <taxon>Pseudomonadota</taxon>
        <taxon>Alphaproteobacteria</taxon>
        <taxon>Sphingomonadales</taxon>
        <taxon>Sphingomonadaceae</taxon>
        <taxon>Novosphingobium</taxon>
    </lineage>
</organism>
<dbReference type="OrthoDB" id="9792687at2"/>
<accession>A0A3S2X390</accession>
<proteinExistence type="predicted"/>
<sequence>MKPRHDIYATVTAQLVAAIESGAGEWRMPWHHSGAPVMRPTSVAGRRYSGINRLVLWATADACGYASGIWATYQQWRAHGGQVRKGEIGTHVILWKKVERGDAAAEAGGDGDSRARFFARSFVVFNRDQVDGAEDAADKEVAPITTSVADALAFLEGLGVPVEYGLHDAYYRPDIDKVFMPERTAFDHDLDLVSTLAHEVTHASGHVNRLARETLRDYHKERSIRAREELVAELGASYLMADLGLAYTPRPDHAAYLSSWLGALRHDPKAIFNAAAQAQAAADWIHAAHKAAIAPMAIAA</sequence>
<protein>
    <submittedName>
        <fullName evidence="3">DUF1738 domain-containing protein</fullName>
    </submittedName>
</protein>
<dbReference type="InterPro" id="IPR013610">
    <property type="entry name" value="ArdC_N"/>
</dbReference>
<gene>
    <name evidence="3" type="ORF">EOE18_10600</name>
</gene>
<evidence type="ECO:0000313" key="3">
    <source>
        <dbReference type="EMBL" id="RVU04613.1"/>
    </source>
</evidence>
<dbReference type="Proteomes" id="UP000282837">
    <property type="component" value="Unassembled WGS sequence"/>
</dbReference>
<feature type="domain" description="Polyvalent protein metallopeptidase" evidence="2">
    <location>
        <begin position="152"/>
        <end position="277"/>
    </location>
</feature>
<dbReference type="InterPro" id="IPR041459">
    <property type="entry name" value="MPTase-PolyVal"/>
</dbReference>
<name>A0A3S2X390_9SPHN</name>
<dbReference type="InterPro" id="IPR017113">
    <property type="entry name" value="Antirestriction_ArdC"/>
</dbReference>
<dbReference type="PIRSF" id="PIRSF037112">
    <property type="entry name" value="Antirestriction_ArdC"/>
    <property type="match status" value="1"/>
</dbReference>
<comment type="caution">
    <text evidence="3">The sequence shown here is derived from an EMBL/GenBank/DDBJ whole genome shotgun (WGS) entry which is preliminary data.</text>
</comment>